<dbReference type="Gene3D" id="3.30.565.60">
    <property type="match status" value="1"/>
</dbReference>
<evidence type="ECO:0000259" key="1">
    <source>
        <dbReference type="Pfam" id="PF04326"/>
    </source>
</evidence>
<dbReference type="GO" id="GO:0006355">
    <property type="term" value="P:regulation of DNA-templated transcription"/>
    <property type="evidence" value="ECO:0007669"/>
    <property type="project" value="InterPro"/>
</dbReference>
<reference evidence="3" key="1">
    <citation type="submission" date="2012-03" db="EMBL/GenBank/DDBJ databases">
        <authorList>
            <person name="Durkin A.S."/>
            <person name="McCorrison J."/>
            <person name="Torralba M."/>
            <person name="Gillis M."/>
            <person name="Methe B."/>
            <person name="Sutton G."/>
            <person name="Nelson K.E."/>
        </authorList>
    </citation>
    <scope>NUCLEOTIDE SEQUENCE [LARGE SCALE GENOMIC DNA]</scope>
    <source>
        <strain evidence="3">F0474</strain>
    </source>
</reference>
<dbReference type="InterPro" id="IPR036388">
    <property type="entry name" value="WH-like_DNA-bd_sf"/>
</dbReference>
<dbReference type="PATRIC" id="fig|1125724.3.peg.1476"/>
<comment type="caution">
    <text evidence="3">The sequence shown here is derived from an EMBL/GenBank/DDBJ whole genome shotgun (WGS) entry which is preliminary data.</text>
</comment>
<dbReference type="Pfam" id="PF04326">
    <property type="entry name" value="SLFN_AlbA_2"/>
    <property type="match status" value="1"/>
</dbReference>
<evidence type="ECO:0000313" key="4">
    <source>
        <dbReference type="Proteomes" id="UP000004863"/>
    </source>
</evidence>
<dbReference type="PANTHER" id="PTHR30595:SF6">
    <property type="entry name" value="SCHLAFEN ALBA-2 DOMAIN-CONTAINING PROTEIN"/>
    <property type="match status" value="1"/>
</dbReference>
<dbReference type="OrthoDB" id="9805115at2"/>
<accession>I0USP3</accession>
<proteinExistence type="predicted"/>
<dbReference type="InterPro" id="IPR036390">
    <property type="entry name" value="WH_DNA-bd_sf"/>
</dbReference>
<dbReference type="GO" id="GO:0003677">
    <property type="term" value="F:DNA binding"/>
    <property type="evidence" value="ECO:0007669"/>
    <property type="project" value="InterPro"/>
</dbReference>
<dbReference type="EMBL" id="AJJQ01000036">
    <property type="protein sequence ID" value="EID50896.1"/>
    <property type="molecule type" value="Genomic_DNA"/>
</dbReference>
<organism evidence="3 4">
    <name type="scientific">Rothia aeria F0474</name>
    <dbReference type="NCBI Taxonomy" id="1125724"/>
    <lineage>
        <taxon>Bacteria</taxon>
        <taxon>Bacillati</taxon>
        <taxon>Actinomycetota</taxon>
        <taxon>Actinomycetes</taxon>
        <taxon>Micrococcales</taxon>
        <taxon>Micrococcaceae</taxon>
        <taxon>Rothia</taxon>
    </lineage>
</organism>
<keyword evidence="4" id="KW-1185">Reference proteome</keyword>
<dbReference type="RefSeq" id="WP_006888634.1">
    <property type="nucleotide sequence ID" value="NZ_AJJQ01000036.1"/>
</dbReference>
<dbReference type="InterPro" id="IPR007421">
    <property type="entry name" value="Schlafen_AlbA_2_dom"/>
</dbReference>
<evidence type="ECO:0000313" key="3">
    <source>
        <dbReference type="EMBL" id="EID50896.1"/>
    </source>
</evidence>
<dbReference type="InterPro" id="IPR038475">
    <property type="entry name" value="RecG_C_sf"/>
</dbReference>
<gene>
    <name evidence="3" type="ORF">HMPREF1324_0203</name>
</gene>
<dbReference type="Pfam" id="PF13749">
    <property type="entry name" value="HATPase_c_4"/>
    <property type="match status" value="1"/>
</dbReference>
<protein>
    <submittedName>
        <fullName evidence="3">Divergent AAA domain / IclR helix-turn-helix domain multi-domain protein</fullName>
    </submittedName>
</protein>
<feature type="domain" description="HTH iclR-type" evidence="2">
    <location>
        <begin position="453"/>
        <end position="501"/>
    </location>
</feature>
<dbReference type="InterPro" id="IPR005471">
    <property type="entry name" value="Tscrpt_reg_IclR_N"/>
</dbReference>
<name>I0USP3_9MICC</name>
<dbReference type="PANTHER" id="PTHR30595">
    <property type="entry name" value="GLPR-RELATED TRANSCRIPTIONAL REPRESSOR"/>
    <property type="match status" value="1"/>
</dbReference>
<sequence length="516" mass="56321">MEWTAEHITTALNALRSHGGDSPYLELKKASGGIPQNLGLTLCAFANMPDGGTLILGVDEKDDFAVTGVEEPAQLQASIVSLTRNNISPSPYLEFSAPVLDGKTVLVTEVQGLPIGDKPALYKGKAYLRQADGDYPMNDAELRMLEVAKLHADEQVSYDEAPVPGTSVQDLDQSLTQEYVGAIRQTSRRLREKNDTDILRQTSVTTASGELTLAGLYALASYPQGSRPALAATAAVILPADAPGRHQNLQTFDGPLPEMLSDMLRWTERNLPTTAYYGDDGNLRNAPIIPLAMVREIIANALVHRNLGPYTLGLGKSIQMRILPDRLVIESPGGVIGLSIHQLESSEHAQAAVNQRLYNIVRHLRTPDGAQVIEGEGGGIREVLELARAYQLPKPQFINTGVKFKVIIFFPETPLSRVIPEVSRRSYSAPNTATELPRPHEPEPTVVYPTLKSLKNAQVVMDAFAGHDRSVTEISRLTGLTARQVRYVLHALMREGYVEMDASAGPRNTVYRLITP</sequence>
<dbReference type="AlphaFoldDB" id="I0USP3"/>
<dbReference type="Pfam" id="PF09339">
    <property type="entry name" value="HTH_IclR"/>
    <property type="match status" value="1"/>
</dbReference>
<dbReference type="SUPFAM" id="SSF46785">
    <property type="entry name" value="Winged helix' DNA-binding domain"/>
    <property type="match status" value="1"/>
</dbReference>
<dbReference type="Gene3D" id="1.10.10.10">
    <property type="entry name" value="Winged helix-like DNA-binding domain superfamily/Winged helix DNA-binding domain"/>
    <property type="match status" value="1"/>
</dbReference>
<evidence type="ECO:0000259" key="2">
    <source>
        <dbReference type="Pfam" id="PF09339"/>
    </source>
</evidence>
<feature type="domain" description="Schlafen AlbA-2" evidence="1">
    <location>
        <begin position="24"/>
        <end position="138"/>
    </location>
</feature>
<dbReference type="InterPro" id="IPR038461">
    <property type="entry name" value="Schlafen_AlbA_2_dom_sf"/>
</dbReference>
<dbReference type="Gene3D" id="3.30.950.30">
    <property type="entry name" value="Schlafen, AAA domain"/>
    <property type="match status" value="1"/>
</dbReference>
<dbReference type="Proteomes" id="UP000004863">
    <property type="component" value="Unassembled WGS sequence"/>
</dbReference>